<comment type="caution">
    <text evidence="1">The sequence shown here is derived from an EMBL/GenBank/DDBJ whole genome shotgun (WGS) entry which is preliminary data.</text>
</comment>
<accession>X1UCA6</accession>
<feature type="non-terminal residue" evidence="1">
    <location>
        <position position="111"/>
    </location>
</feature>
<evidence type="ECO:0000313" key="1">
    <source>
        <dbReference type="EMBL" id="GAJ15134.1"/>
    </source>
</evidence>
<dbReference type="EMBL" id="BARW01027366">
    <property type="protein sequence ID" value="GAJ15134.1"/>
    <property type="molecule type" value="Genomic_DNA"/>
</dbReference>
<name>X1UCA6_9ZZZZ</name>
<dbReference type="AlphaFoldDB" id="X1UCA6"/>
<protein>
    <submittedName>
        <fullName evidence="1">Uncharacterized protein</fullName>
    </submittedName>
</protein>
<organism evidence="1">
    <name type="scientific">marine sediment metagenome</name>
    <dbReference type="NCBI Taxonomy" id="412755"/>
    <lineage>
        <taxon>unclassified sequences</taxon>
        <taxon>metagenomes</taxon>
        <taxon>ecological metagenomes</taxon>
    </lineage>
</organism>
<reference evidence="1" key="1">
    <citation type="journal article" date="2014" name="Front. Microbiol.">
        <title>High frequency of phylogenetically diverse reductive dehalogenase-homologous genes in deep subseafloor sedimentary metagenomes.</title>
        <authorList>
            <person name="Kawai M."/>
            <person name="Futagami T."/>
            <person name="Toyoda A."/>
            <person name="Takaki Y."/>
            <person name="Nishi S."/>
            <person name="Hori S."/>
            <person name="Arai W."/>
            <person name="Tsubouchi T."/>
            <person name="Morono Y."/>
            <person name="Uchiyama I."/>
            <person name="Ito T."/>
            <person name="Fujiyama A."/>
            <person name="Inagaki F."/>
            <person name="Takami H."/>
        </authorList>
    </citation>
    <scope>NUCLEOTIDE SEQUENCE</scope>
    <source>
        <strain evidence="1">Expedition CK06-06</strain>
    </source>
</reference>
<sequence length="111" mass="13073">MYEEPRKQKFARIIEVPIPIEYWDMLEDLIVEYGNPENAILEAIKSHHKERWGTLEEISVKPSFSSPIFRRRSHQISTPITSGKISKITENGKKFEQRTQKDIAKFDELLD</sequence>
<gene>
    <name evidence="1" type="ORF">S12H4_44418</name>
</gene>
<proteinExistence type="predicted"/>